<organism evidence="1 2">
    <name type="scientific">Malus baccata</name>
    <name type="common">Siberian crab apple</name>
    <name type="synonym">Pyrus baccata</name>
    <dbReference type="NCBI Taxonomy" id="106549"/>
    <lineage>
        <taxon>Eukaryota</taxon>
        <taxon>Viridiplantae</taxon>
        <taxon>Streptophyta</taxon>
        <taxon>Embryophyta</taxon>
        <taxon>Tracheophyta</taxon>
        <taxon>Spermatophyta</taxon>
        <taxon>Magnoliopsida</taxon>
        <taxon>eudicotyledons</taxon>
        <taxon>Gunneridae</taxon>
        <taxon>Pentapetalae</taxon>
        <taxon>rosids</taxon>
        <taxon>fabids</taxon>
        <taxon>Rosales</taxon>
        <taxon>Rosaceae</taxon>
        <taxon>Amygdaloideae</taxon>
        <taxon>Maleae</taxon>
        <taxon>Malus</taxon>
    </lineage>
</organism>
<name>A0A540NKM7_MALBA</name>
<dbReference type="AlphaFoldDB" id="A0A540NKM7"/>
<evidence type="ECO:0000313" key="1">
    <source>
        <dbReference type="EMBL" id="TQE11597.1"/>
    </source>
</evidence>
<evidence type="ECO:0000313" key="2">
    <source>
        <dbReference type="Proteomes" id="UP000315295"/>
    </source>
</evidence>
<gene>
    <name evidence="1" type="ORF">C1H46_002799</name>
</gene>
<keyword evidence="2" id="KW-1185">Reference proteome</keyword>
<sequence length="83" mass="9390">MKEAGFFGHIDIKLILIGLGTAVKIGEFNLEAVPSSSESMVIIDRLQQLNSCHIYLFFRFNVGDQSLEKCGMFPSHEAWRLIM</sequence>
<accession>A0A540NKM7</accession>
<protein>
    <submittedName>
        <fullName evidence="1">Uncharacterized protein</fullName>
    </submittedName>
</protein>
<dbReference type="EMBL" id="VIEB01000028">
    <property type="protein sequence ID" value="TQE11597.1"/>
    <property type="molecule type" value="Genomic_DNA"/>
</dbReference>
<dbReference type="Proteomes" id="UP000315295">
    <property type="component" value="Unassembled WGS sequence"/>
</dbReference>
<proteinExistence type="predicted"/>
<reference evidence="1 2" key="1">
    <citation type="journal article" date="2019" name="G3 (Bethesda)">
        <title>Sequencing of a Wild Apple (Malus baccata) Genome Unravels the Differences Between Cultivated and Wild Apple Species Regarding Disease Resistance and Cold Tolerance.</title>
        <authorList>
            <person name="Chen X."/>
        </authorList>
    </citation>
    <scope>NUCLEOTIDE SEQUENCE [LARGE SCALE GENOMIC DNA]</scope>
    <source>
        <strain evidence="2">cv. Shandingzi</strain>
        <tissue evidence="1">Leaves</tissue>
    </source>
</reference>
<comment type="caution">
    <text evidence="1">The sequence shown here is derived from an EMBL/GenBank/DDBJ whole genome shotgun (WGS) entry which is preliminary data.</text>
</comment>